<evidence type="ECO:0000313" key="1">
    <source>
        <dbReference type="EMBL" id="KAF0030905.1"/>
    </source>
</evidence>
<reference evidence="1 2" key="1">
    <citation type="submission" date="2019-06" db="EMBL/GenBank/DDBJ databases">
        <title>Draft genomes of female and male turbot (Scophthalmus maximus).</title>
        <authorList>
            <person name="Xu H."/>
            <person name="Xu X.-W."/>
            <person name="Shao C."/>
            <person name="Chen S."/>
        </authorList>
    </citation>
    <scope>NUCLEOTIDE SEQUENCE [LARGE SCALE GENOMIC DNA]</scope>
    <source>
        <strain evidence="1">Ysfricsl-2016a</strain>
        <tissue evidence="1">Blood</tissue>
    </source>
</reference>
<dbReference type="Proteomes" id="UP000438429">
    <property type="component" value="Unassembled WGS sequence"/>
</dbReference>
<proteinExistence type="predicted"/>
<name>A0A6A4SEE7_SCOMX</name>
<dbReference type="AlphaFoldDB" id="A0A6A4SEE7"/>
<sequence>MKPPRGRDDEILVQHRGAVWGRVCNADDRPTSPASVNFRSQISLSHGLWALTAHGSGTITSSVHPDQDNILDTKSQAEVLISVVILTTDPAPRNEEDYHF</sequence>
<dbReference type="EMBL" id="VEVO01000015">
    <property type="protein sequence ID" value="KAF0030905.1"/>
    <property type="molecule type" value="Genomic_DNA"/>
</dbReference>
<accession>A0A6A4SEE7</accession>
<gene>
    <name evidence="1" type="ORF">F2P81_017636</name>
</gene>
<evidence type="ECO:0000313" key="2">
    <source>
        <dbReference type="Proteomes" id="UP000438429"/>
    </source>
</evidence>
<protein>
    <submittedName>
        <fullName evidence="1">Uncharacterized protein</fullName>
    </submittedName>
</protein>
<comment type="caution">
    <text evidence="1">The sequence shown here is derived from an EMBL/GenBank/DDBJ whole genome shotgun (WGS) entry which is preliminary data.</text>
</comment>
<organism evidence="1 2">
    <name type="scientific">Scophthalmus maximus</name>
    <name type="common">Turbot</name>
    <name type="synonym">Psetta maxima</name>
    <dbReference type="NCBI Taxonomy" id="52904"/>
    <lineage>
        <taxon>Eukaryota</taxon>
        <taxon>Metazoa</taxon>
        <taxon>Chordata</taxon>
        <taxon>Craniata</taxon>
        <taxon>Vertebrata</taxon>
        <taxon>Euteleostomi</taxon>
        <taxon>Actinopterygii</taxon>
        <taxon>Neopterygii</taxon>
        <taxon>Teleostei</taxon>
        <taxon>Neoteleostei</taxon>
        <taxon>Acanthomorphata</taxon>
        <taxon>Carangaria</taxon>
        <taxon>Pleuronectiformes</taxon>
        <taxon>Pleuronectoidei</taxon>
        <taxon>Scophthalmidae</taxon>
        <taxon>Scophthalmus</taxon>
    </lineage>
</organism>